<comment type="caution">
    <text evidence="1">The sequence shown here is derived from an EMBL/GenBank/DDBJ whole genome shotgun (WGS) entry which is preliminary data.</text>
</comment>
<organism evidence="1">
    <name type="scientific">uncultured bacterium</name>
    <name type="common">gcode 4</name>
    <dbReference type="NCBI Taxonomy" id="1234023"/>
    <lineage>
        <taxon>Bacteria</taxon>
        <taxon>environmental samples</taxon>
    </lineage>
</organism>
<name>K2AF54_9BACT</name>
<evidence type="ECO:0000313" key="1">
    <source>
        <dbReference type="EMBL" id="EKD66620.1"/>
    </source>
</evidence>
<dbReference type="AlphaFoldDB" id="K2AF54"/>
<proteinExistence type="predicted"/>
<sequence>MRSETSALGARKIWNKILLIIALLAISIFGQVWAYNYSFDNKTLYIEDSFKGKVDLFVSKKILSKTTANKYITALQKINYSRLNANKQNIYDYLYFKLKSYGEAVKTINSVNSTNLAPSTNYTDSGITFSSNYEKDYIQELIKYTKDNISVDSQYIFNRNWKQNLLSLEKYYIVDIEKPINLYLDIPTINNEVLFEKWGNFYISKSGYSFEQKLEISDIKSKVKLYSESSDSSIFEIKDWYYYAYNLHKYKYIPIPETWIFLSQYSPVPNLSENILLYKNWNYYLVIEFETVKLFKSTILDNISNKQAFLWYFSKDLFSYTGSDIETQLEKIKNKSLELTQNSSTQDEKISNIYSRITSNIKYDDFSLDFIKWKYSEDYFMKNVNYEVFSGVWAFKNKQAVCDWYSHLFLYMLYFSGIENASIEWWQALINSKRISHSWNKIWEYYYDSTWDIDSLWDKSLFEWYKTPYDKFFVLRKSL</sequence>
<dbReference type="Gene3D" id="3.10.620.30">
    <property type="match status" value="1"/>
</dbReference>
<gene>
    <name evidence="1" type="ORF">ACD_49C00027G0002</name>
</gene>
<evidence type="ECO:0008006" key="2">
    <source>
        <dbReference type="Google" id="ProtNLM"/>
    </source>
</evidence>
<accession>K2AF54</accession>
<dbReference type="EMBL" id="AMFJ01021613">
    <property type="protein sequence ID" value="EKD66620.1"/>
    <property type="molecule type" value="Genomic_DNA"/>
</dbReference>
<protein>
    <recommendedName>
        <fullName evidence="2">Transglutaminase-like domain-containing protein</fullName>
    </recommendedName>
</protein>
<reference evidence="1" key="1">
    <citation type="journal article" date="2012" name="Science">
        <title>Fermentation, hydrogen, and sulfur metabolism in multiple uncultivated bacterial phyla.</title>
        <authorList>
            <person name="Wrighton K.C."/>
            <person name="Thomas B.C."/>
            <person name="Sharon I."/>
            <person name="Miller C.S."/>
            <person name="Castelle C.J."/>
            <person name="VerBerkmoes N.C."/>
            <person name="Wilkins M.J."/>
            <person name="Hettich R.L."/>
            <person name="Lipton M.S."/>
            <person name="Williams K.H."/>
            <person name="Long P.E."/>
            <person name="Banfield J.F."/>
        </authorList>
    </citation>
    <scope>NUCLEOTIDE SEQUENCE [LARGE SCALE GENOMIC DNA]</scope>
</reference>